<dbReference type="InterPro" id="IPR036868">
    <property type="entry name" value="TusA-like_sf"/>
</dbReference>
<organism evidence="3 4">
    <name type="scientific">Melioribacter roseus (strain DSM 23840 / JCM 17771 / VKM B-2668 / P3M-2)</name>
    <dbReference type="NCBI Taxonomy" id="1191523"/>
    <lineage>
        <taxon>Bacteria</taxon>
        <taxon>Pseudomonadati</taxon>
        <taxon>Ignavibacteriota</taxon>
        <taxon>Ignavibacteria</taxon>
        <taxon>Ignavibacteriales</taxon>
        <taxon>Melioribacteraceae</taxon>
        <taxon>Melioribacter</taxon>
    </lineage>
</organism>
<dbReference type="PANTHER" id="PTHR33279:SF19">
    <property type="entry name" value="SSL1707 PROTEIN"/>
    <property type="match status" value="1"/>
</dbReference>
<evidence type="ECO:0000313" key="4">
    <source>
        <dbReference type="Proteomes" id="UP000009011"/>
    </source>
</evidence>
<reference evidence="3 4" key="1">
    <citation type="journal article" date="2013" name="PLoS ONE">
        <title>Genomic analysis of Melioribacter roseus, facultatively anaerobic organotrophic bacterium representing a novel deep lineage within Bacteriodetes/Chlorobi group.</title>
        <authorList>
            <person name="Kadnikov V.V."/>
            <person name="Mardanov A.V."/>
            <person name="Podosokorskaya O.A."/>
            <person name="Gavrilov S.N."/>
            <person name="Kublanov I.V."/>
            <person name="Beletsky A.V."/>
            <person name="Bonch-Osmolovskaya E.A."/>
            <person name="Ravin N.V."/>
        </authorList>
    </citation>
    <scope>NUCLEOTIDE SEQUENCE [LARGE SCALE GENOMIC DNA]</scope>
    <source>
        <strain evidence="4">JCM 17771 / P3M-2</strain>
    </source>
</reference>
<evidence type="ECO:0000313" key="3">
    <source>
        <dbReference type="EMBL" id="AFN74108.1"/>
    </source>
</evidence>
<dbReference type="CDD" id="cd00291">
    <property type="entry name" value="SirA_YedF_YeeD"/>
    <property type="match status" value="1"/>
</dbReference>
<comment type="similarity">
    <text evidence="1">Belongs to the sulfur carrier protein TusA family.</text>
</comment>
<dbReference type="InterPro" id="IPR001455">
    <property type="entry name" value="TusA-like"/>
</dbReference>
<protein>
    <submittedName>
        <fullName evidence="3">Response regulator sirA-like protein</fullName>
    </submittedName>
</protein>
<dbReference type="Proteomes" id="UP000009011">
    <property type="component" value="Chromosome"/>
</dbReference>
<dbReference type="AlphaFoldDB" id="I6ZYL0"/>
<dbReference type="KEGG" id="mro:MROS_0867"/>
<evidence type="ECO:0000259" key="2">
    <source>
        <dbReference type="Pfam" id="PF01206"/>
    </source>
</evidence>
<dbReference type="RefSeq" id="WP_014855544.1">
    <property type="nucleotide sequence ID" value="NC_018178.1"/>
</dbReference>
<dbReference type="EMBL" id="CP003557">
    <property type="protein sequence ID" value="AFN74108.1"/>
    <property type="molecule type" value="Genomic_DNA"/>
</dbReference>
<accession>I6ZYL0</accession>
<feature type="domain" description="UPF0033" evidence="2">
    <location>
        <begin position="10"/>
        <end position="80"/>
    </location>
</feature>
<dbReference type="OrthoDB" id="9803707at2"/>
<dbReference type="HOGENOM" id="CLU_165255_2_1_10"/>
<sequence>MKGNSNATVHKLDLSGVACPINYVKAKLKLDEINGGEYLEIILDDGQPIKNVPLSLEQDGHKVTEKVKFGLRQWKITVKKGTCC</sequence>
<dbReference type="SUPFAM" id="SSF64307">
    <property type="entry name" value="SirA-like"/>
    <property type="match status" value="1"/>
</dbReference>
<name>I6ZYL0_MELRP</name>
<dbReference type="Gene3D" id="3.30.110.40">
    <property type="entry name" value="TusA-like domain"/>
    <property type="match status" value="1"/>
</dbReference>
<gene>
    <name evidence="3" type="ordered locus">MROS_0867</name>
</gene>
<dbReference type="eggNOG" id="COG0425">
    <property type="taxonomic scope" value="Bacteria"/>
</dbReference>
<proteinExistence type="inferred from homology"/>
<dbReference type="Pfam" id="PF01206">
    <property type="entry name" value="TusA"/>
    <property type="match status" value="1"/>
</dbReference>
<keyword evidence="4" id="KW-1185">Reference proteome</keyword>
<dbReference type="PANTHER" id="PTHR33279">
    <property type="entry name" value="SULFUR CARRIER PROTEIN YEDF-RELATED"/>
    <property type="match status" value="1"/>
</dbReference>
<dbReference type="STRING" id="1191523.MROS_0867"/>
<evidence type="ECO:0000256" key="1">
    <source>
        <dbReference type="ARBA" id="ARBA00008984"/>
    </source>
</evidence>